<proteinExistence type="predicted"/>
<dbReference type="EMBL" id="FRBD01000002">
    <property type="protein sequence ID" value="SHK33428.1"/>
    <property type="molecule type" value="Genomic_DNA"/>
</dbReference>
<dbReference type="AlphaFoldDB" id="A0A1M6RM49"/>
<gene>
    <name evidence="2" type="ORF">SAMN05216463_10219</name>
</gene>
<dbReference type="InterPro" id="IPR011990">
    <property type="entry name" value="TPR-like_helical_dom_sf"/>
</dbReference>
<dbReference type="OrthoDB" id="1083238at2"/>
<dbReference type="PROSITE" id="PS50005">
    <property type="entry name" value="TPR"/>
    <property type="match status" value="1"/>
</dbReference>
<dbReference type="RefSeq" id="WP_073204145.1">
    <property type="nucleotide sequence ID" value="NZ_FRBD01000002.1"/>
</dbReference>
<organism evidence="2 3">
    <name type="scientific">Xylanibacter ruminicola</name>
    <name type="common">Prevotella ruminicola</name>
    <dbReference type="NCBI Taxonomy" id="839"/>
    <lineage>
        <taxon>Bacteria</taxon>
        <taxon>Pseudomonadati</taxon>
        <taxon>Bacteroidota</taxon>
        <taxon>Bacteroidia</taxon>
        <taxon>Bacteroidales</taxon>
        <taxon>Prevotellaceae</taxon>
        <taxon>Xylanibacter</taxon>
    </lineage>
</organism>
<dbReference type="SUPFAM" id="SSF48452">
    <property type="entry name" value="TPR-like"/>
    <property type="match status" value="1"/>
</dbReference>
<dbReference type="InterPro" id="IPR019734">
    <property type="entry name" value="TPR_rpt"/>
</dbReference>
<keyword evidence="1" id="KW-0802">TPR repeat</keyword>
<reference evidence="2 3" key="1">
    <citation type="submission" date="2016-11" db="EMBL/GenBank/DDBJ databases">
        <authorList>
            <person name="Jaros S."/>
            <person name="Januszkiewicz K."/>
            <person name="Wedrychowicz H."/>
        </authorList>
    </citation>
    <scope>NUCLEOTIDE SEQUENCE [LARGE SCALE GENOMIC DNA]</scope>
    <source>
        <strain evidence="2 3">KHT3</strain>
    </source>
</reference>
<evidence type="ECO:0000256" key="1">
    <source>
        <dbReference type="PROSITE-ProRule" id="PRU00339"/>
    </source>
</evidence>
<dbReference type="Gene3D" id="1.25.40.10">
    <property type="entry name" value="Tetratricopeptide repeat domain"/>
    <property type="match status" value="1"/>
</dbReference>
<feature type="repeat" description="TPR" evidence="1">
    <location>
        <begin position="111"/>
        <end position="144"/>
    </location>
</feature>
<accession>A0A1M6RM49</accession>
<dbReference type="Proteomes" id="UP000184130">
    <property type="component" value="Unassembled WGS sequence"/>
</dbReference>
<evidence type="ECO:0000313" key="3">
    <source>
        <dbReference type="Proteomes" id="UP000184130"/>
    </source>
</evidence>
<dbReference type="SMART" id="SM00028">
    <property type="entry name" value="TPR"/>
    <property type="match status" value="1"/>
</dbReference>
<sequence>MDIINILKKAEKLTSDQEKLEYLGQYIGEHLDKLSPKEFVLLLTPLVDISYRLYQQSPSLEALGDYTVAITKLAEYLIADDQGWKAKPLLEKTQQLLNEQPDIEAYQQWRYDTWLQMGQCYYNNQRRQQAKQAFQQALAIAASAGIDADDCHYFLDKIENPMLKYDPVEDSKEYLEVIDEVEQKLYEQLKDEPRFMGFCFRYWAAKRDILAEYGIQWRSPGTMNPRVIFD</sequence>
<name>A0A1M6RM49_XYLRU</name>
<evidence type="ECO:0000313" key="2">
    <source>
        <dbReference type="EMBL" id="SHK33428.1"/>
    </source>
</evidence>
<protein>
    <submittedName>
        <fullName evidence="2">Uncharacterized protein</fullName>
    </submittedName>
</protein>